<accession>A0AAV7V1P3</accession>
<feature type="region of interest" description="Disordered" evidence="1">
    <location>
        <begin position="1"/>
        <end position="44"/>
    </location>
</feature>
<evidence type="ECO:0000313" key="3">
    <source>
        <dbReference type="Proteomes" id="UP001066276"/>
    </source>
</evidence>
<name>A0AAV7V1P3_PLEWA</name>
<protein>
    <submittedName>
        <fullName evidence="2">Uncharacterized protein</fullName>
    </submittedName>
</protein>
<reference evidence="2" key="1">
    <citation type="journal article" date="2022" name="bioRxiv">
        <title>Sequencing and chromosome-scale assembly of the giantPleurodeles waltlgenome.</title>
        <authorList>
            <person name="Brown T."/>
            <person name="Elewa A."/>
            <person name="Iarovenko S."/>
            <person name="Subramanian E."/>
            <person name="Araus A.J."/>
            <person name="Petzold A."/>
            <person name="Susuki M."/>
            <person name="Suzuki K.-i.T."/>
            <person name="Hayashi T."/>
            <person name="Toyoda A."/>
            <person name="Oliveira C."/>
            <person name="Osipova E."/>
            <person name="Leigh N.D."/>
            <person name="Simon A."/>
            <person name="Yun M.H."/>
        </authorList>
    </citation>
    <scope>NUCLEOTIDE SEQUENCE</scope>
    <source>
        <strain evidence="2">20211129_DDA</strain>
        <tissue evidence="2">Liver</tissue>
    </source>
</reference>
<evidence type="ECO:0000313" key="2">
    <source>
        <dbReference type="EMBL" id="KAJ1194124.1"/>
    </source>
</evidence>
<gene>
    <name evidence="2" type="ORF">NDU88_003419</name>
</gene>
<sequence length="120" mass="13331">MEGGTATGSGPAEAEDKDVGALGQRVDTLEQMKDGREEEMDSQRRNLELKYRLEDLESRSRRSNIRIKGVPLQAVSGSRDDFVTRLFHHVAPTLKHQDIVLDRTHLAGRSAHSPGLAQDI</sequence>
<feature type="compositionally biased region" description="Basic and acidic residues" evidence="1">
    <location>
        <begin position="27"/>
        <end position="44"/>
    </location>
</feature>
<proteinExistence type="predicted"/>
<keyword evidence="3" id="KW-1185">Reference proteome</keyword>
<evidence type="ECO:0000256" key="1">
    <source>
        <dbReference type="SAM" id="MobiDB-lite"/>
    </source>
</evidence>
<organism evidence="2 3">
    <name type="scientific">Pleurodeles waltl</name>
    <name type="common">Iberian ribbed newt</name>
    <dbReference type="NCBI Taxonomy" id="8319"/>
    <lineage>
        <taxon>Eukaryota</taxon>
        <taxon>Metazoa</taxon>
        <taxon>Chordata</taxon>
        <taxon>Craniata</taxon>
        <taxon>Vertebrata</taxon>
        <taxon>Euteleostomi</taxon>
        <taxon>Amphibia</taxon>
        <taxon>Batrachia</taxon>
        <taxon>Caudata</taxon>
        <taxon>Salamandroidea</taxon>
        <taxon>Salamandridae</taxon>
        <taxon>Pleurodelinae</taxon>
        <taxon>Pleurodeles</taxon>
    </lineage>
</organism>
<dbReference type="Proteomes" id="UP001066276">
    <property type="component" value="Chromosome 2_2"/>
</dbReference>
<dbReference type="EMBL" id="JANPWB010000004">
    <property type="protein sequence ID" value="KAJ1194124.1"/>
    <property type="molecule type" value="Genomic_DNA"/>
</dbReference>
<comment type="caution">
    <text evidence="2">The sequence shown here is derived from an EMBL/GenBank/DDBJ whole genome shotgun (WGS) entry which is preliminary data.</text>
</comment>
<dbReference type="AlphaFoldDB" id="A0AAV7V1P3"/>